<dbReference type="AlphaFoldDB" id="A0A1U7YJJ5"/>
<dbReference type="GO" id="GO:0005506">
    <property type="term" value="F:iron ion binding"/>
    <property type="evidence" value="ECO:0007669"/>
    <property type="project" value="InterPro"/>
</dbReference>
<keyword evidence="3" id="KW-0479">Metal-binding</keyword>
<dbReference type="RefSeq" id="XP_009804262.1">
    <property type="nucleotide sequence ID" value="XM_009805960.1"/>
</dbReference>
<evidence type="ECO:0000313" key="6">
    <source>
        <dbReference type="Proteomes" id="UP000189701"/>
    </source>
</evidence>
<dbReference type="GO" id="GO:0020037">
    <property type="term" value="F:heme binding"/>
    <property type="evidence" value="ECO:0007669"/>
    <property type="project" value="InterPro"/>
</dbReference>
<evidence type="ECO:0000256" key="3">
    <source>
        <dbReference type="ARBA" id="ARBA00022723"/>
    </source>
</evidence>
<keyword evidence="6" id="KW-1185">Reference proteome</keyword>
<dbReference type="SUPFAM" id="SSF48264">
    <property type="entry name" value="Cytochrome P450"/>
    <property type="match status" value="1"/>
</dbReference>
<dbReference type="Pfam" id="PF00067">
    <property type="entry name" value="p450"/>
    <property type="match status" value="1"/>
</dbReference>
<dbReference type="Gene3D" id="1.10.630.10">
    <property type="entry name" value="Cytochrome P450"/>
    <property type="match status" value="1"/>
</dbReference>
<reference evidence="7" key="2">
    <citation type="submission" date="2025-08" db="UniProtKB">
        <authorList>
            <consortium name="RefSeq"/>
        </authorList>
    </citation>
    <scope>IDENTIFICATION</scope>
    <source>
        <tissue evidence="7">Leaf</tissue>
    </source>
</reference>
<keyword evidence="5" id="KW-0472">Membrane</keyword>
<evidence type="ECO:0000256" key="5">
    <source>
        <dbReference type="ARBA" id="ARBA00023136"/>
    </source>
</evidence>
<reference evidence="6" key="1">
    <citation type="journal article" date="2013" name="Genome Biol.">
        <title>Reference genomes and transcriptomes of Nicotiana sylvestris and Nicotiana tomentosiformis.</title>
        <authorList>
            <person name="Sierro N."/>
            <person name="Battey J.N."/>
            <person name="Ouadi S."/>
            <person name="Bovet L."/>
            <person name="Goepfert S."/>
            <person name="Bakaher N."/>
            <person name="Peitsch M.C."/>
            <person name="Ivanov N.V."/>
        </authorList>
    </citation>
    <scope>NUCLEOTIDE SEQUENCE [LARGE SCALE GENOMIC DNA]</scope>
</reference>
<dbReference type="STRING" id="4096.A0A1U7YJJ5"/>
<gene>
    <name evidence="7" type="primary">LOC104249524</name>
</gene>
<evidence type="ECO:0000256" key="4">
    <source>
        <dbReference type="ARBA" id="ARBA00022989"/>
    </source>
</evidence>
<dbReference type="OrthoDB" id="1291435at2759"/>
<proteinExistence type="predicted"/>
<dbReference type="InterPro" id="IPR001128">
    <property type="entry name" value="Cyt_P450"/>
</dbReference>
<keyword evidence="4" id="KW-1133">Transmembrane helix</keyword>
<dbReference type="InterPro" id="IPR036396">
    <property type="entry name" value="Cyt_P450_sf"/>
</dbReference>
<sequence length="202" mass="23195">MAPHGGSFVETSSHKCSILLVSGPTPTTVPGTRVKLDEGQIRETEHVQHRTLVIGYHRFEILEIFPRLGKIILRNLWKELSDLRKEFNGVFISLIQDRIKYKLEERVKADEAITYIDTLVNLELPEEKRKLDYEEIASLCCEFLGAANDTMSNALQWIMACLVKYPSIHKNATINFLVGEMGLDPNVWDDPMVFSLSQRDFW</sequence>
<dbReference type="GO" id="GO:0016709">
    <property type="term" value="F:oxidoreductase activity, acting on paired donors, with incorporation or reduction of molecular oxygen, NAD(P)H as one donor, and incorporation of one atom of oxygen"/>
    <property type="evidence" value="ECO:0007669"/>
    <property type="project" value="TreeGrafter"/>
</dbReference>
<evidence type="ECO:0000256" key="2">
    <source>
        <dbReference type="ARBA" id="ARBA00022692"/>
    </source>
</evidence>
<organism evidence="6 7">
    <name type="scientific">Nicotiana sylvestris</name>
    <name type="common">Wood tobacco</name>
    <name type="synonym">South American tobacco</name>
    <dbReference type="NCBI Taxonomy" id="4096"/>
    <lineage>
        <taxon>Eukaryota</taxon>
        <taxon>Viridiplantae</taxon>
        <taxon>Streptophyta</taxon>
        <taxon>Embryophyta</taxon>
        <taxon>Tracheophyta</taxon>
        <taxon>Spermatophyta</taxon>
        <taxon>Magnoliopsida</taxon>
        <taxon>eudicotyledons</taxon>
        <taxon>Gunneridae</taxon>
        <taxon>Pentapetalae</taxon>
        <taxon>asterids</taxon>
        <taxon>lamiids</taxon>
        <taxon>Solanales</taxon>
        <taxon>Solanaceae</taxon>
        <taxon>Nicotianoideae</taxon>
        <taxon>Nicotianeae</taxon>
        <taxon>Nicotiana</taxon>
    </lineage>
</organism>
<dbReference type="PANTHER" id="PTHR24298">
    <property type="entry name" value="FLAVONOID 3'-MONOOXYGENASE-RELATED"/>
    <property type="match status" value="1"/>
</dbReference>
<name>A0A1U7YJJ5_NICSY</name>
<comment type="subcellular location">
    <subcellularLocation>
        <location evidence="1">Membrane</location>
        <topology evidence="1">Single-pass membrane protein</topology>
    </subcellularLocation>
</comment>
<dbReference type="PANTHER" id="PTHR24298:SF920">
    <property type="entry name" value="CYTOCHROME P450 89A2-LIKE"/>
    <property type="match status" value="1"/>
</dbReference>
<protein>
    <submittedName>
        <fullName evidence="7">Cytochrome P450 89A2-like</fullName>
    </submittedName>
</protein>
<evidence type="ECO:0000256" key="1">
    <source>
        <dbReference type="ARBA" id="ARBA00004167"/>
    </source>
</evidence>
<evidence type="ECO:0000313" key="7">
    <source>
        <dbReference type="RefSeq" id="XP_009804262.1"/>
    </source>
</evidence>
<keyword evidence="2" id="KW-0812">Transmembrane</keyword>
<dbReference type="Proteomes" id="UP000189701">
    <property type="component" value="Unplaced"/>
</dbReference>
<dbReference type="GO" id="GO:0016020">
    <property type="term" value="C:membrane"/>
    <property type="evidence" value="ECO:0007669"/>
    <property type="project" value="UniProtKB-SubCell"/>
</dbReference>
<accession>A0A1U7YJJ5</accession>
<dbReference type="InterPro" id="IPR051103">
    <property type="entry name" value="Plant_metabolite_P450s"/>
</dbReference>
<dbReference type="eggNOG" id="KOG0156">
    <property type="taxonomic scope" value="Eukaryota"/>
</dbReference>